<evidence type="ECO:0000256" key="1">
    <source>
        <dbReference type="ARBA" id="ARBA00004651"/>
    </source>
</evidence>
<feature type="transmembrane region" description="Helical" evidence="6">
    <location>
        <begin position="21"/>
        <end position="41"/>
    </location>
</feature>
<accession>A0A2R6AW15</accession>
<dbReference type="InterPro" id="IPR020846">
    <property type="entry name" value="MFS_dom"/>
</dbReference>
<dbReference type="PROSITE" id="PS50850">
    <property type="entry name" value="MFS"/>
    <property type="match status" value="1"/>
</dbReference>
<feature type="transmembrane region" description="Helical" evidence="6">
    <location>
        <begin position="113"/>
        <end position="134"/>
    </location>
</feature>
<evidence type="ECO:0000259" key="7">
    <source>
        <dbReference type="PROSITE" id="PS50850"/>
    </source>
</evidence>
<name>A0A2R6AW15_9ARCH</name>
<feature type="transmembrane region" description="Helical" evidence="6">
    <location>
        <begin position="216"/>
        <end position="235"/>
    </location>
</feature>
<evidence type="ECO:0000256" key="5">
    <source>
        <dbReference type="ARBA" id="ARBA00023136"/>
    </source>
</evidence>
<feature type="transmembrane region" description="Helical" evidence="6">
    <location>
        <begin position="88"/>
        <end position="107"/>
    </location>
</feature>
<feature type="transmembrane region" description="Helical" evidence="6">
    <location>
        <begin position="146"/>
        <end position="169"/>
    </location>
</feature>
<feature type="transmembrane region" description="Helical" evidence="6">
    <location>
        <begin position="371"/>
        <end position="390"/>
    </location>
</feature>
<dbReference type="GO" id="GO:0005886">
    <property type="term" value="C:plasma membrane"/>
    <property type="evidence" value="ECO:0007669"/>
    <property type="project" value="UniProtKB-SubCell"/>
</dbReference>
<comment type="subcellular location">
    <subcellularLocation>
        <location evidence="1">Cell membrane</location>
        <topology evidence="1">Multi-pass membrane protein</topology>
    </subcellularLocation>
</comment>
<dbReference type="GO" id="GO:0022857">
    <property type="term" value="F:transmembrane transporter activity"/>
    <property type="evidence" value="ECO:0007669"/>
    <property type="project" value="InterPro"/>
</dbReference>
<dbReference type="EMBL" id="NEXE01000056">
    <property type="protein sequence ID" value="PSN90547.1"/>
    <property type="molecule type" value="Genomic_DNA"/>
</dbReference>
<comment type="caution">
    <text evidence="8">The sequence shown here is derived from an EMBL/GenBank/DDBJ whole genome shotgun (WGS) entry which is preliminary data.</text>
</comment>
<keyword evidence="5 6" id="KW-0472">Membrane</keyword>
<evidence type="ECO:0000256" key="6">
    <source>
        <dbReference type="SAM" id="Phobius"/>
    </source>
</evidence>
<dbReference type="InterPro" id="IPR050189">
    <property type="entry name" value="MFS_Efflux_Transporters"/>
</dbReference>
<feature type="transmembrane region" description="Helical" evidence="6">
    <location>
        <begin position="61"/>
        <end position="81"/>
    </location>
</feature>
<sequence length="405" mass="42641">MLNCLPSVLSRCTKFPSSPTRLLASITFSRIIYTFCWFDAAATSPALVAHQHYNYTELGELLSAFMVGSGALQVPAGIYSAHRGASRAVTLGLGLIAVGSLASSLSPNILNQVITRFITGVGAAFYFAPAMVVVSNLYKGRSGLMIGIYNAAFNLGGGITLFTMTPAAAAWGWRAPYLITGVSTLVALAQYQAVFRGVVDEKSSDTSGIVNTISSKIVWGVALGILGLSVVYYIASQFIVDYASNTLGLPATTAGLLSSLILVGGLVGGPLIGSISDRSPDRRIYVAIPTLLAGLSVALLSYTDQYSLVLATITLGFFDSAAYTIAYAIPTDVERIGKRYAPLAIGLINSVSILCGAVGIVLFGYSVTLMGYRVSWLVSGAVAALFLPFLKMVKTERRKTNAYPG</sequence>
<dbReference type="PANTHER" id="PTHR43124:SF3">
    <property type="entry name" value="CHLORAMPHENICOL EFFLUX PUMP RV0191"/>
    <property type="match status" value="1"/>
</dbReference>
<keyword evidence="3 6" id="KW-0812">Transmembrane</keyword>
<proteinExistence type="predicted"/>
<feature type="transmembrane region" description="Helical" evidence="6">
    <location>
        <begin position="175"/>
        <end position="195"/>
    </location>
</feature>
<keyword evidence="2" id="KW-1003">Cell membrane</keyword>
<gene>
    <name evidence="8" type="ORF">B9Q03_06570</name>
</gene>
<dbReference type="Pfam" id="PF07690">
    <property type="entry name" value="MFS_1"/>
    <property type="match status" value="1"/>
</dbReference>
<dbReference type="SUPFAM" id="SSF103473">
    <property type="entry name" value="MFS general substrate transporter"/>
    <property type="match status" value="1"/>
</dbReference>
<evidence type="ECO:0000313" key="9">
    <source>
        <dbReference type="Proteomes" id="UP000240322"/>
    </source>
</evidence>
<keyword evidence="4 6" id="KW-1133">Transmembrane helix</keyword>
<protein>
    <recommendedName>
        <fullName evidence="7">Major facilitator superfamily (MFS) profile domain-containing protein</fullName>
    </recommendedName>
</protein>
<dbReference type="Proteomes" id="UP000240322">
    <property type="component" value="Unassembled WGS sequence"/>
</dbReference>
<feature type="domain" description="Major facilitator superfamily (MFS) profile" evidence="7">
    <location>
        <begin position="22"/>
        <end position="398"/>
    </location>
</feature>
<dbReference type="PANTHER" id="PTHR43124">
    <property type="entry name" value="PURINE EFFLUX PUMP PBUE"/>
    <property type="match status" value="1"/>
</dbReference>
<dbReference type="InterPro" id="IPR011701">
    <property type="entry name" value="MFS"/>
</dbReference>
<evidence type="ECO:0000256" key="4">
    <source>
        <dbReference type="ARBA" id="ARBA00022989"/>
    </source>
</evidence>
<reference evidence="8 9" key="1">
    <citation type="submission" date="2017-04" db="EMBL/GenBank/DDBJ databases">
        <title>Novel microbial lineages endemic to geothermal iron-oxide mats fill important gaps in the evolutionary history of Archaea.</title>
        <authorList>
            <person name="Jay Z.J."/>
            <person name="Beam J.P."/>
            <person name="Dlakic M."/>
            <person name="Rusch D.B."/>
            <person name="Kozubal M.A."/>
            <person name="Inskeep W.P."/>
        </authorList>
    </citation>
    <scope>NUCLEOTIDE SEQUENCE [LARGE SCALE GENOMIC DNA]</scope>
    <source>
        <strain evidence="8">OSP_D</strain>
    </source>
</reference>
<feature type="transmembrane region" description="Helical" evidence="6">
    <location>
        <begin position="247"/>
        <end position="272"/>
    </location>
</feature>
<organism evidence="8 9">
    <name type="scientific">Candidatus Marsarchaeota G2 archaeon OSP_D</name>
    <dbReference type="NCBI Taxonomy" id="1978157"/>
    <lineage>
        <taxon>Archaea</taxon>
        <taxon>Candidatus Marsarchaeota</taxon>
        <taxon>Candidatus Marsarchaeota group 2</taxon>
    </lineage>
</organism>
<evidence type="ECO:0000256" key="3">
    <source>
        <dbReference type="ARBA" id="ARBA00022692"/>
    </source>
</evidence>
<feature type="transmembrane region" description="Helical" evidence="6">
    <location>
        <begin position="341"/>
        <end position="365"/>
    </location>
</feature>
<evidence type="ECO:0000256" key="2">
    <source>
        <dbReference type="ARBA" id="ARBA00022475"/>
    </source>
</evidence>
<dbReference type="InterPro" id="IPR036259">
    <property type="entry name" value="MFS_trans_sf"/>
</dbReference>
<dbReference type="AlphaFoldDB" id="A0A2R6AW15"/>
<feature type="transmembrane region" description="Helical" evidence="6">
    <location>
        <begin position="284"/>
        <end position="302"/>
    </location>
</feature>
<feature type="transmembrane region" description="Helical" evidence="6">
    <location>
        <begin position="308"/>
        <end position="329"/>
    </location>
</feature>
<evidence type="ECO:0000313" key="8">
    <source>
        <dbReference type="EMBL" id="PSN90547.1"/>
    </source>
</evidence>
<dbReference type="Gene3D" id="1.20.1250.20">
    <property type="entry name" value="MFS general substrate transporter like domains"/>
    <property type="match status" value="2"/>
</dbReference>